<feature type="transmembrane region" description="Helical" evidence="2">
    <location>
        <begin position="108"/>
        <end position="127"/>
    </location>
</feature>
<evidence type="ECO:0000256" key="2">
    <source>
        <dbReference type="SAM" id="Phobius"/>
    </source>
</evidence>
<feature type="region of interest" description="Disordered" evidence="1">
    <location>
        <begin position="344"/>
        <end position="377"/>
    </location>
</feature>
<keyword evidence="2" id="KW-0812">Transmembrane</keyword>
<accession>A0ABN9RDZ0</accession>
<gene>
    <name evidence="3" type="ORF">PCOR1329_LOCUS19315</name>
</gene>
<protein>
    <recommendedName>
        <fullName evidence="5">Glycerophosphocholine acyltransferase 1</fullName>
    </recommendedName>
</protein>
<feature type="transmembrane region" description="Helical" evidence="2">
    <location>
        <begin position="77"/>
        <end position="96"/>
    </location>
</feature>
<organism evidence="3 4">
    <name type="scientific">Prorocentrum cordatum</name>
    <dbReference type="NCBI Taxonomy" id="2364126"/>
    <lineage>
        <taxon>Eukaryota</taxon>
        <taxon>Sar</taxon>
        <taxon>Alveolata</taxon>
        <taxon>Dinophyceae</taxon>
        <taxon>Prorocentrales</taxon>
        <taxon>Prorocentraceae</taxon>
        <taxon>Prorocentrum</taxon>
    </lineage>
</organism>
<evidence type="ECO:0000313" key="4">
    <source>
        <dbReference type="Proteomes" id="UP001189429"/>
    </source>
</evidence>
<comment type="caution">
    <text evidence="3">The sequence shown here is derived from an EMBL/GenBank/DDBJ whole genome shotgun (WGS) entry which is preliminary data.</text>
</comment>
<keyword evidence="2" id="KW-0472">Membrane</keyword>
<feature type="transmembrane region" description="Helical" evidence="2">
    <location>
        <begin position="21"/>
        <end position="47"/>
    </location>
</feature>
<evidence type="ECO:0000256" key="1">
    <source>
        <dbReference type="SAM" id="MobiDB-lite"/>
    </source>
</evidence>
<evidence type="ECO:0008006" key="5">
    <source>
        <dbReference type="Google" id="ProtNLM"/>
    </source>
</evidence>
<proteinExistence type="predicted"/>
<evidence type="ECO:0000313" key="3">
    <source>
        <dbReference type="EMBL" id="CAK0816299.1"/>
    </source>
</evidence>
<dbReference type="PROSITE" id="PS51257">
    <property type="entry name" value="PROKAR_LIPOPROTEIN"/>
    <property type="match status" value="1"/>
</dbReference>
<name>A0ABN9RDZ0_9DINO</name>
<reference evidence="3" key="1">
    <citation type="submission" date="2023-10" db="EMBL/GenBank/DDBJ databases">
        <authorList>
            <person name="Chen Y."/>
            <person name="Shah S."/>
            <person name="Dougan E. K."/>
            <person name="Thang M."/>
            <person name="Chan C."/>
        </authorList>
    </citation>
    <scope>NUCLEOTIDE SEQUENCE [LARGE SCALE GENOMIC DNA]</scope>
</reference>
<dbReference type="EMBL" id="CAUYUJ010006156">
    <property type="protein sequence ID" value="CAK0816299.1"/>
    <property type="molecule type" value="Genomic_DNA"/>
</dbReference>
<dbReference type="Proteomes" id="UP001189429">
    <property type="component" value="Unassembled WGS sequence"/>
</dbReference>
<keyword evidence="2" id="KW-1133">Transmembrane helix</keyword>
<sequence length="447" mass="50626">MTGRRPATYPSTAFGGGRRTPYMCYFTTACFWTYPIVCPLAIVVLFWTNMLDKRLFYECLFHKVFLQQHSMSYLTSWTFWLLLLHFVCGMSCVFFKDLQEDDLLRHETAFGFFAYFSSCVAFLYVLFTNWSVNRLVVPLPMFVENDLNGAMTLLKDCKFIRDVDFWRYFQSAETLFEQVCLRRRMSFTMTTSEMILLIHEPTEAPESLEPQTCRSPPGQGLPARPQLPRAPLPPLLGVAFPLLPRGAGPAVEELSAVVPGLLRDRRPSRASCSGTRWCTRSTRCCSSRVPSRTGPCPCRRRTRCQARSRTDVANDAPDMMREGGRKLPLVGELVPPVKCSVMDGSGFSSESSSPPPPCTGSRLRRAGAASGSDRRGRAFLPCPPSGVSVYLRFRHVLGEPGLRRHLQHMSARGRDPGRVAVQWKRHRCPPLSQGREHAERRAVLRQR</sequence>
<keyword evidence="4" id="KW-1185">Reference proteome</keyword>